<sequence>MGRGLDWSWIFSPSQDWKSLELCRDVVDILQLLLHSFGLGAVALMVGIREALGESIHLRLQKGSSRGIGCLHEQQVPEVSTSSRVFLAAESADPQAFATSSTFCPDMVMKRRSPLWEITSSEKLLCRWSLSLRILRELAVAPSCSISPSAWSNQPTNSSQSPWNFFISSWTHCTCFICCSACVREAS</sequence>
<dbReference type="EMBL" id="SRLO01000207">
    <property type="protein sequence ID" value="TNN67211.1"/>
    <property type="molecule type" value="Genomic_DNA"/>
</dbReference>
<proteinExistence type="predicted"/>
<gene>
    <name evidence="1" type="ORF">EYF80_022549</name>
</gene>
<evidence type="ECO:0000313" key="1">
    <source>
        <dbReference type="EMBL" id="TNN67211.1"/>
    </source>
</evidence>
<reference evidence="1 2" key="1">
    <citation type="submission" date="2019-03" db="EMBL/GenBank/DDBJ databases">
        <title>First draft genome of Liparis tanakae, snailfish: a comprehensive survey of snailfish specific genes.</title>
        <authorList>
            <person name="Kim W."/>
            <person name="Song I."/>
            <person name="Jeong J.-H."/>
            <person name="Kim D."/>
            <person name="Kim S."/>
            <person name="Ryu S."/>
            <person name="Song J.Y."/>
            <person name="Lee S.K."/>
        </authorList>
    </citation>
    <scope>NUCLEOTIDE SEQUENCE [LARGE SCALE GENOMIC DNA]</scope>
    <source>
        <tissue evidence="1">Muscle</tissue>
    </source>
</reference>
<comment type="caution">
    <text evidence="1">The sequence shown here is derived from an EMBL/GenBank/DDBJ whole genome shotgun (WGS) entry which is preliminary data.</text>
</comment>
<accession>A0A4Z2HNS3</accession>
<evidence type="ECO:0000313" key="2">
    <source>
        <dbReference type="Proteomes" id="UP000314294"/>
    </source>
</evidence>
<dbReference type="Proteomes" id="UP000314294">
    <property type="component" value="Unassembled WGS sequence"/>
</dbReference>
<keyword evidence="2" id="KW-1185">Reference proteome</keyword>
<dbReference type="AlphaFoldDB" id="A0A4Z2HNS3"/>
<organism evidence="1 2">
    <name type="scientific">Liparis tanakae</name>
    <name type="common">Tanaka's snailfish</name>
    <dbReference type="NCBI Taxonomy" id="230148"/>
    <lineage>
        <taxon>Eukaryota</taxon>
        <taxon>Metazoa</taxon>
        <taxon>Chordata</taxon>
        <taxon>Craniata</taxon>
        <taxon>Vertebrata</taxon>
        <taxon>Euteleostomi</taxon>
        <taxon>Actinopterygii</taxon>
        <taxon>Neopterygii</taxon>
        <taxon>Teleostei</taxon>
        <taxon>Neoteleostei</taxon>
        <taxon>Acanthomorphata</taxon>
        <taxon>Eupercaria</taxon>
        <taxon>Perciformes</taxon>
        <taxon>Cottioidei</taxon>
        <taxon>Cottales</taxon>
        <taxon>Liparidae</taxon>
        <taxon>Liparis</taxon>
    </lineage>
</organism>
<name>A0A4Z2HNS3_9TELE</name>
<protein>
    <submittedName>
        <fullName evidence="1">Uncharacterized protein</fullName>
    </submittedName>
</protein>